<dbReference type="STRING" id="273677.BW34_00312"/>
<dbReference type="PANTHER" id="PTHR46732:SF8">
    <property type="entry name" value="ATP-DEPENDENT PROTEASE LA (LON) DOMAIN PROTEIN"/>
    <property type="match status" value="1"/>
</dbReference>
<protein>
    <submittedName>
        <fullName evidence="2">Peptidase S16</fullName>
    </submittedName>
</protein>
<proteinExistence type="predicted"/>
<dbReference type="AlphaFoldDB" id="A0A4R5YF39"/>
<evidence type="ECO:0000313" key="2">
    <source>
        <dbReference type="EMBL" id="TDL43426.1"/>
    </source>
</evidence>
<reference evidence="2 3" key="1">
    <citation type="submission" date="2019-03" db="EMBL/GenBank/DDBJ databases">
        <title>Genome Sequencing and Assembly of Various Microbes Isolated from Partially Reclaimed Soil and Acid Mine Drainage (AMD) Site.</title>
        <authorList>
            <person name="Steinbock B."/>
            <person name="Bechtold R."/>
            <person name="Sevigny J.L."/>
            <person name="Thomas D."/>
            <person name="Cuthill L.R."/>
            <person name="Aveiro Johannsen E.J."/>
            <person name="Thomas K."/>
            <person name="Ghosh A."/>
        </authorList>
    </citation>
    <scope>NUCLEOTIDE SEQUENCE [LARGE SCALE GENOMIC DNA]</scope>
    <source>
        <strain evidence="2 3">F-B2</strain>
    </source>
</reference>
<dbReference type="SUPFAM" id="SSF88697">
    <property type="entry name" value="PUA domain-like"/>
    <property type="match status" value="1"/>
</dbReference>
<comment type="caution">
    <text evidence="2">The sequence shown here is derived from an EMBL/GenBank/DDBJ whole genome shotgun (WGS) entry which is preliminary data.</text>
</comment>
<sequence>MDAVPMFPLGSVLFPHTPLALRVFEPRYLTMMGRLLDAEDPSFGVVLIERGLESGGGDERSALGTMARIVRIEAGAAALFVIAVGRERITVDRWGADDPHPVADVATVEPLRWSDDLLPLRREAERVVRRVATLAAVLDEARWDPDTEISDDPVESSWQLAAMAPLGEYDRFRLLGSTTLTELLTRLIDLCLEEEPVLVARAADVAESDGDEL</sequence>
<dbReference type="SMART" id="SM00464">
    <property type="entry name" value="LON"/>
    <property type="match status" value="1"/>
</dbReference>
<dbReference type="RefSeq" id="WP_133399558.1">
    <property type="nucleotide sequence ID" value="NZ_SMZX01000002.1"/>
</dbReference>
<dbReference type="Gene3D" id="2.30.130.40">
    <property type="entry name" value="LON domain-like"/>
    <property type="match status" value="1"/>
</dbReference>
<name>A0A4R5YF39_9MICO</name>
<organism evidence="2 3">
    <name type="scientific">Microbacterium oleivorans</name>
    <dbReference type="NCBI Taxonomy" id="273677"/>
    <lineage>
        <taxon>Bacteria</taxon>
        <taxon>Bacillati</taxon>
        <taxon>Actinomycetota</taxon>
        <taxon>Actinomycetes</taxon>
        <taxon>Micrococcales</taxon>
        <taxon>Microbacteriaceae</taxon>
        <taxon>Microbacterium</taxon>
    </lineage>
</organism>
<dbReference type="Proteomes" id="UP000295633">
    <property type="component" value="Unassembled WGS sequence"/>
</dbReference>
<dbReference type="PANTHER" id="PTHR46732">
    <property type="entry name" value="ATP-DEPENDENT PROTEASE LA (LON) DOMAIN PROTEIN"/>
    <property type="match status" value="1"/>
</dbReference>
<dbReference type="Pfam" id="PF02190">
    <property type="entry name" value="LON_substr_bdg"/>
    <property type="match status" value="1"/>
</dbReference>
<dbReference type="PROSITE" id="PS51787">
    <property type="entry name" value="LON_N"/>
    <property type="match status" value="1"/>
</dbReference>
<dbReference type="InterPro" id="IPR015947">
    <property type="entry name" value="PUA-like_sf"/>
</dbReference>
<dbReference type="InterPro" id="IPR046336">
    <property type="entry name" value="Lon_prtase_N_sf"/>
</dbReference>
<dbReference type="EMBL" id="SMZX01000002">
    <property type="protein sequence ID" value="TDL43426.1"/>
    <property type="molecule type" value="Genomic_DNA"/>
</dbReference>
<accession>A0A4R5YF39</accession>
<dbReference type="InterPro" id="IPR003111">
    <property type="entry name" value="Lon_prtase_N"/>
</dbReference>
<evidence type="ECO:0000259" key="1">
    <source>
        <dbReference type="PROSITE" id="PS51787"/>
    </source>
</evidence>
<feature type="domain" description="Lon N-terminal" evidence="1">
    <location>
        <begin position="1"/>
        <end position="195"/>
    </location>
</feature>
<gene>
    <name evidence="2" type="ORF">E2R54_09360</name>
</gene>
<evidence type="ECO:0000313" key="3">
    <source>
        <dbReference type="Proteomes" id="UP000295633"/>
    </source>
</evidence>